<organism evidence="6 7">
    <name type="scientific">Candidatus Bacteroides intestinipullorum</name>
    <dbReference type="NCBI Taxonomy" id="2838471"/>
    <lineage>
        <taxon>Bacteria</taxon>
        <taxon>Pseudomonadati</taxon>
        <taxon>Bacteroidota</taxon>
        <taxon>Bacteroidia</taxon>
        <taxon>Bacteroidales</taxon>
        <taxon>Bacteroidaceae</taxon>
        <taxon>Bacteroides</taxon>
    </lineage>
</organism>
<comment type="subcellular location">
    <subcellularLocation>
        <location evidence="1">Cell envelope</location>
    </subcellularLocation>
</comment>
<keyword evidence="4" id="KW-0676">Redox-active center</keyword>
<accession>A0A9E2KFG7</accession>
<dbReference type="InterPro" id="IPR013740">
    <property type="entry name" value="Redoxin"/>
</dbReference>
<dbReference type="GO" id="GO:0030313">
    <property type="term" value="C:cell envelope"/>
    <property type="evidence" value="ECO:0007669"/>
    <property type="project" value="UniProtKB-SubCell"/>
</dbReference>
<reference evidence="6" key="1">
    <citation type="journal article" date="2021" name="PeerJ">
        <title>Extensive microbial diversity within the chicken gut microbiome revealed by metagenomics and culture.</title>
        <authorList>
            <person name="Gilroy R."/>
            <person name="Ravi A."/>
            <person name="Getino M."/>
            <person name="Pursley I."/>
            <person name="Horton D.L."/>
            <person name="Alikhan N.F."/>
            <person name="Baker D."/>
            <person name="Gharbi K."/>
            <person name="Hall N."/>
            <person name="Watson M."/>
            <person name="Adriaenssens E.M."/>
            <person name="Foster-Nyarko E."/>
            <person name="Jarju S."/>
            <person name="Secka A."/>
            <person name="Antonio M."/>
            <person name="Oren A."/>
            <person name="Chaudhuri R.R."/>
            <person name="La Ragione R."/>
            <person name="Hildebrand F."/>
            <person name="Pallen M.J."/>
        </authorList>
    </citation>
    <scope>NUCLEOTIDE SEQUENCE</scope>
    <source>
        <strain evidence="6">B3-3758</strain>
    </source>
</reference>
<evidence type="ECO:0000259" key="5">
    <source>
        <dbReference type="PROSITE" id="PS51352"/>
    </source>
</evidence>
<dbReference type="SUPFAM" id="SSF52833">
    <property type="entry name" value="Thioredoxin-like"/>
    <property type="match status" value="1"/>
</dbReference>
<dbReference type="Gene3D" id="3.40.30.10">
    <property type="entry name" value="Glutaredoxin"/>
    <property type="match status" value="1"/>
</dbReference>
<evidence type="ECO:0000256" key="3">
    <source>
        <dbReference type="ARBA" id="ARBA00023157"/>
    </source>
</evidence>
<dbReference type="Pfam" id="PF08534">
    <property type="entry name" value="Redoxin"/>
    <property type="match status" value="1"/>
</dbReference>
<reference evidence="6" key="2">
    <citation type="submission" date="2021-04" db="EMBL/GenBank/DDBJ databases">
        <authorList>
            <person name="Gilroy R."/>
        </authorList>
    </citation>
    <scope>NUCLEOTIDE SEQUENCE</scope>
    <source>
        <strain evidence="6">B3-3758</strain>
    </source>
</reference>
<dbReference type="Proteomes" id="UP000824236">
    <property type="component" value="Unassembled WGS sequence"/>
</dbReference>
<evidence type="ECO:0000256" key="2">
    <source>
        <dbReference type="ARBA" id="ARBA00022748"/>
    </source>
</evidence>
<dbReference type="InterPro" id="IPR050553">
    <property type="entry name" value="Thioredoxin_ResA/DsbE_sf"/>
</dbReference>
<evidence type="ECO:0000256" key="4">
    <source>
        <dbReference type="ARBA" id="ARBA00023284"/>
    </source>
</evidence>
<name>A0A9E2KFG7_9BACE</name>
<dbReference type="PROSITE" id="PS51257">
    <property type="entry name" value="PROKAR_LIPOPROTEIN"/>
    <property type="match status" value="1"/>
</dbReference>
<dbReference type="CDD" id="cd02966">
    <property type="entry name" value="TlpA_like_family"/>
    <property type="match status" value="1"/>
</dbReference>
<sequence length="399" mass="44844">MKALRCPMKHWGYLFLVALLVCSCGSPRLYTSRITLDVDSTFTKEGQWVYVSGHKTWVSGNETALFDSVWLKPGQTKGNMKIRHGKDGGTFRLLFSKNGPYHYGSGFFLLPPKSRVTIKVSPSLQSEEGALYLSGKGSRADTEDKQMRRFVASMLEKSQGASAEARKEYTRQSVDSCIRVARNSRYACTAFSACFFLKSGPAGVVSQDTLDALDRYLKKKFPDYQQFGSKKPATDEAQQVGIQIRRLIQSRDAELVQDTAVGSKLDIIFCALDGRMVSADELPQEYVLVDIWASWCKPCQKEVPYLRAAQEKYGDRLAIYAVSIDRFPNRWKAAIERDNTQSFIHTMGAASDGFPNERIKGMGIKSIPANFLLDKDRRIVAKDLRGERLMQVLDSLMSK</sequence>
<dbReference type="PANTHER" id="PTHR42852">
    <property type="entry name" value="THIOL:DISULFIDE INTERCHANGE PROTEIN DSBE"/>
    <property type="match status" value="1"/>
</dbReference>
<evidence type="ECO:0000256" key="1">
    <source>
        <dbReference type="ARBA" id="ARBA00004196"/>
    </source>
</evidence>
<dbReference type="InterPro" id="IPR036249">
    <property type="entry name" value="Thioredoxin-like_sf"/>
</dbReference>
<keyword evidence="3" id="KW-1015">Disulfide bond</keyword>
<protein>
    <submittedName>
        <fullName evidence="6">TlpA family protein disulfide reductase</fullName>
    </submittedName>
</protein>
<dbReference type="InterPro" id="IPR013766">
    <property type="entry name" value="Thioredoxin_domain"/>
</dbReference>
<keyword evidence="2" id="KW-0201">Cytochrome c-type biogenesis</keyword>
<dbReference type="PANTHER" id="PTHR42852:SF6">
    <property type="entry name" value="THIOL:DISULFIDE INTERCHANGE PROTEIN DSBE"/>
    <property type="match status" value="1"/>
</dbReference>
<evidence type="ECO:0000313" key="6">
    <source>
        <dbReference type="EMBL" id="MBU3813191.1"/>
    </source>
</evidence>
<proteinExistence type="predicted"/>
<dbReference type="GO" id="GO:0017004">
    <property type="term" value="P:cytochrome complex assembly"/>
    <property type="evidence" value="ECO:0007669"/>
    <property type="project" value="UniProtKB-KW"/>
</dbReference>
<dbReference type="EMBL" id="JAHLFO010000015">
    <property type="protein sequence ID" value="MBU3813191.1"/>
    <property type="molecule type" value="Genomic_DNA"/>
</dbReference>
<dbReference type="PROSITE" id="PS51352">
    <property type="entry name" value="THIOREDOXIN_2"/>
    <property type="match status" value="1"/>
</dbReference>
<dbReference type="AlphaFoldDB" id="A0A9E2KFG7"/>
<gene>
    <name evidence="6" type="ORF">H9791_01600</name>
</gene>
<comment type="caution">
    <text evidence="6">The sequence shown here is derived from an EMBL/GenBank/DDBJ whole genome shotgun (WGS) entry which is preliminary data.</text>
</comment>
<evidence type="ECO:0000313" key="7">
    <source>
        <dbReference type="Proteomes" id="UP000824236"/>
    </source>
</evidence>
<feature type="domain" description="Thioredoxin" evidence="5">
    <location>
        <begin position="254"/>
        <end position="399"/>
    </location>
</feature>